<dbReference type="Proteomes" id="UP001500171">
    <property type="component" value="Unassembled WGS sequence"/>
</dbReference>
<evidence type="ECO:0000313" key="3">
    <source>
        <dbReference type="Proteomes" id="UP001500171"/>
    </source>
</evidence>
<reference evidence="3" key="1">
    <citation type="journal article" date="2019" name="Int. J. Syst. Evol. Microbiol.">
        <title>The Global Catalogue of Microorganisms (GCM) 10K type strain sequencing project: providing services to taxonomists for standard genome sequencing and annotation.</title>
        <authorList>
            <consortium name="The Broad Institute Genomics Platform"/>
            <consortium name="The Broad Institute Genome Sequencing Center for Infectious Disease"/>
            <person name="Wu L."/>
            <person name="Ma J."/>
        </authorList>
    </citation>
    <scope>NUCLEOTIDE SEQUENCE [LARGE SCALE GENOMIC DNA]</scope>
    <source>
        <strain evidence="3">JCM 18050</strain>
    </source>
</reference>
<keyword evidence="3" id="KW-1185">Reference proteome</keyword>
<dbReference type="EMBL" id="BAABHY010000006">
    <property type="protein sequence ID" value="GAA5113581.1"/>
    <property type="molecule type" value="Genomic_DNA"/>
</dbReference>
<sequence length="74" mass="8634">MKHKTGIFAIGLFVVLGVLWLFLNGSSQHMEKSNQFSLSEIKYDDSTYRYVKEKCDSGFFEYNSENCINLRQAR</sequence>
<name>A0ABP9ND89_9GAMM</name>
<keyword evidence="1" id="KW-0812">Transmembrane</keyword>
<gene>
    <name evidence="2" type="ORF">GCM10023211_21930</name>
</gene>
<protein>
    <submittedName>
        <fullName evidence="2">Uncharacterized protein</fullName>
    </submittedName>
</protein>
<keyword evidence="1" id="KW-0472">Membrane</keyword>
<evidence type="ECO:0000313" key="2">
    <source>
        <dbReference type="EMBL" id="GAA5113581.1"/>
    </source>
</evidence>
<accession>A0ABP9ND89</accession>
<dbReference type="RefSeq" id="WP_345492167.1">
    <property type="nucleotide sequence ID" value="NZ_BAABHY010000006.1"/>
</dbReference>
<feature type="transmembrane region" description="Helical" evidence="1">
    <location>
        <begin position="6"/>
        <end position="23"/>
    </location>
</feature>
<evidence type="ECO:0000256" key="1">
    <source>
        <dbReference type="SAM" id="Phobius"/>
    </source>
</evidence>
<organism evidence="2 3">
    <name type="scientific">Orbus sasakiae</name>
    <dbReference type="NCBI Taxonomy" id="1078475"/>
    <lineage>
        <taxon>Bacteria</taxon>
        <taxon>Pseudomonadati</taxon>
        <taxon>Pseudomonadota</taxon>
        <taxon>Gammaproteobacteria</taxon>
        <taxon>Orbales</taxon>
        <taxon>Orbaceae</taxon>
        <taxon>Orbus</taxon>
    </lineage>
</organism>
<comment type="caution">
    <text evidence="2">The sequence shown here is derived from an EMBL/GenBank/DDBJ whole genome shotgun (WGS) entry which is preliminary data.</text>
</comment>
<keyword evidence="1" id="KW-1133">Transmembrane helix</keyword>
<proteinExistence type="predicted"/>